<comment type="caution">
    <text evidence="2">The sequence shown here is derived from an EMBL/GenBank/DDBJ whole genome shotgun (WGS) entry which is preliminary data.</text>
</comment>
<dbReference type="SUPFAM" id="SSF53335">
    <property type="entry name" value="S-adenosyl-L-methionine-dependent methyltransferases"/>
    <property type="match status" value="1"/>
</dbReference>
<evidence type="ECO:0000313" key="3">
    <source>
        <dbReference type="Proteomes" id="UP000186040"/>
    </source>
</evidence>
<dbReference type="InterPro" id="IPR006764">
    <property type="entry name" value="SAM_dep_MeTrfase_SAV2177_type"/>
</dbReference>
<dbReference type="PIRSF" id="PIRSF017393">
    <property type="entry name" value="MTase_SAV2177"/>
    <property type="match status" value="1"/>
</dbReference>
<dbReference type="CDD" id="cd02440">
    <property type="entry name" value="AdoMet_MTases"/>
    <property type="match status" value="1"/>
</dbReference>
<dbReference type="EMBL" id="MKQR01000025">
    <property type="protein sequence ID" value="OLR91358.1"/>
    <property type="molecule type" value="Genomic_DNA"/>
</dbReference>
<protein>
    <recommendedName>
        <fullName evidence="4">Methyltransferase</fullName>
    </recommendedName>
</protein>
<accession>A0A1Q9LH35</accession>
<organism evidence="2 3">
    <name type="scientific">Actinokineospora bangkokensis</name>
    <dbReference type="NCBI Taxonomy" id="1193682"/>
    <lineage>
        <taxon>Bacteria</taxon>
        <taxon>Bacillati</taxon>
        <taxon>Actinomycetota</taxon>
        <taxon>Actinomycetes</taxon>
        <taxon>Pseudonocardiales</taxon>
        <taxon>Pseudonocardiaceae</taxon>
        <taxon>Actinokineospora</taxon>
    </lineage>
</organism>
<feature type="region of interest" description="Disordered" evidence="1">
    <location>
        <begin position="232"/>
        <end position="256"/>
    </location>
</feature>
<dbReference type="InterPro" id="IPR029063">
    <property type="entry name" value="SAM-dependent_MTases_sf"/>
</dbReference>
<dbReference type="Pfam" id="PF04672">
    <property type="entry name" value="Methyltransf_19"/>
    <property type="match status" value="1"/>
</dbReference>
<dbReference type="Gene3D" id="3.40.50.150">
    <property type="entry name" value="Vaccinia Virus protein VP39"/>
    <property type="match status" value="1"/>
</dbReference>
<evidence type="ECO:0000256" key="1">
    <source>
        <dbReference type="SAM" id="MobiDB-lite"/>
    </source>
</evidence>
<dbReference type="STRING" id="1193682.BJP25_27250"/>
<sequence>MSGPSAIDPERPHPARIYDYLLGGACNFAPDREFANRFVAALPEARTAAVLNRDFLRRAVRYCRAQGVDQFLDLGSGIPTVGNVHETAPDARVVYVDSDPIAVAHSEIVLADTPLAAPLLADMLDAESVLDSAPVRALLDLDRPVAVLMVAVLHFVPDPHDALRQYIAAMAPGSHLVISHGTRDAHPEGLDQAGKLYRDNGTPGTPRDKREVEALFTGTTLLPPGVVWTPLWHPDTTPTDPDPRNSLAYAGVGRKP</sequence>
<reference evidence="2 3" key="1">
    <citation type="submission" date="2016-10" db="EMBL/GenBank/DDBJ databases">
        <title>The Draft Genome Sequence of Actinokineospora bangkokensis 44EHWT reveals the biosynthetic pathway of antifungal compounds Thailandins with unusual extender unit butylmalonyl-CoA.</title>
        <authorList>
            <person name="Greule A."/>
            <person name="Intra B."/>
            <person name="Flemming S."/>
            <person name="Rommel M.G."/>
            <person name="Panbangred W."/>
            <person name="Bechthold A."/>
        </authorList>
    </citation>
    <scope>NUCLEOTIDE SEQUENCE [LARGE SCALE GENOMIC DNA]</scope>
    <source>
        <strain evidence="2 3">44EHW</strain>
    </source>
</reference>
<evidence type="ECO:0000313" key="2">
    <source>
        <dbReference type="EMBL" id="OLR91358.1"/>
    </source>
</evidence>
<dbReference type="Proteomes" id="UP000186040">
    <property type="component" value="Unassembled WGS sequence"/>
</dbReference>
<keyword evidence="3" id="KW-1185">Reference proteome</keyword>
<dbReference type="AlphaFoldDB" id="A0A1Q9LH35"/>
<evidence type="ECO:0008006" key="4">
    <source>
        <dbReference type="Google" id="ProtNLM"/>
    </source>
</evidence>
<dbReference type="RefSeq" id="WP_075977015.1">
    <property type="nucleotide sequence ID" value="NZ_MKQR01000025.1"/>
</dbReference>
<proteinExistence type="predicted"/>
<gene>
    <name evidence="2" type="ORF">BJP25_27250</name>
</gene>
<name>A0A1Q9LH35_9PSEU</name>